<dbReference type="SUPFAM" id="SSF55874">
    <property type="entry name" value="ATPase domain of HSP90 chaperone/DNA topoisomerase II/histidine kinase"/>
    <property type="match status" value="1"/>
</dbReference>
<protein>
    <submittedName>
        <fullName evidence="1">HAMP domain-containing histidine kinase</fullName>
    </submittedName>
</protein>
<organism evidence="1">
    <name type="scientific">Oscillatoriales cyanobacterium SpSt-418</name>
    <dbReference type="NCBI Taxonomy" id="2282169"/>
    <lineage>
        <taxon>Bacteria</taxon>
        <taxon>Bacillati</taxon>
        <taxon>Cyanobacteriota</taxon>
        <taxon>Cyanophyceae</taxon>
        <taxon>Oscillatoriophycideae</taxon>
        <taxon>Oscillatoriales</taxon>
    </lineage>
</organism>
<keyword evidence="1" id="KW-0418">Kinase</keyword>
<dbReference type="EMBL" id="DSRU01000164">
    <property type="protein sequence ID" value="HFM98302.1"/>
    <property type="molecule type" value="Genomic_DNA"/>
</dbReference>
<sequence>MSQPLATTPSVRSELHHLQSQNEELRRYLAAQRAVVTSLERRIGKSLDSMGVHSDRLQAVSELPEWREHLAKLQHEVDSLTDLLADTMLLQKLEAGKVEVRLETIELRTLLLSVSRHLQAPTHGSICRLILELADFLPSVIADRELLEAVITDLLARGTRYSELTSPVILGAELMGDRILIKVTAQRFAPPGNRDFATEIVLCCRRIEVQGGEISCQPGPGGKQTVVICLRHP</sequence>
<keyword evidence="1" id="KW-0808">Transferase</keyword>
<dbReference type="Gene3D" id="3.30.565.10">
    <property type="entry name" value="Histidine kinase-like ATPase, C-terminal domain"/>
    <property type="match status" value="1"/>
</dbReference>
<proteinExistence type="predicted"/>
<dbReference type="GO" id="GO:0016301">
    <property type="term" value="F:kinase activity"/>
    <property type="evidence" value="ECO:0007669"/>
    <property type="project" value="UniProtKB-KW"/>
</dbReference>
<gene>
    <name evidence="1" type="ORF">ENR64_11205</name>
</gene>
<comment type="caution">
    <text evidence="1">The sequence shown here is derived from an EMBL/GenBank/DDBJ whole genome shotgun (WGS) entry which is preliminary data.</text>
</comment>
<name>A0A7C3KFW1_9CYAN</name>
<accession>A0A7C3KFW1</accession>
<dbReference type="AlphaFoldDB" id="A0A7C3KFW1"/>
<reference evidence="1" key="1">
    <citation type="journal article" date="2020" name="mSystems">
        <title>Genome- and Community-Level Interaction Insights into Carbon Utilization and Element Cycling Functions of Hydrothermarchaeota in Hydrothermal Sediment.</title>
        <authorList>
            <person name="Zhou Z."/>
            <person name="Liu Y."/>
            <person name="Xu W."/>
            <person name="Pan J."/>
            <person name="Luo Z.H."/>
            <person name="Li M."/>
        </authorList>
    </citation>
    <scope>NUCLEOTIDE SEQUENCE [LARGE SCALE GENOMIC DNA]</scope>
    <source>
        <strain evidence="1">SpSt-418</strain>
    </source>
</reference>
<evidence type="ECO:0000313" key="1">
    <source>
        <dbReference type="EMBL" id="HFM98302.1"/>
    </source>
</evidence>
<dbReference type="InterPro" id="IPR036890">
    <property type="entry name" value="HATPase_C_sf"/>
</dbReference>